<feature type="compositionally biased region" description="Low complexity" evidence="1">
    <location>
        <begin position="212"/>
        <end position="221"/>
    </location>
</feature>
<feature type="compositionally biased region" description="Basic residues" evidence="1">
    <location>
        <begin position="101"/>
        <end position="124"/>
    </location>
</feature>
<accession>A0A6J4TPQ2</accession>
<feature type="region of interest" description="Disordered" evidence="1">
    <location>
        <begin position="68"/>
        <end position="344"/>
    </location>
</feature>
<evidence type="ECO:0000313" key="2">
    <source>
        <dbReference type="EMBL" id="CAA9528970.1"/>
    </source>
</evidence>
<dbReference type="AlphaFoldDB" id="A0A6J4TPQ2"/>
<sequence>MREHRRRRELPEARSFSSARPSAGWCPVKGARARDAQFRRLPAGTDGFLGQAPSPPSPRIVPRADAIAARRGRDRASIQAPRPVGRHLKGVTTFADGGRGPHPRRLAPRAGRRSPVRAAHRRVVARVLPGRPDRAGQGPTDGHEPALRRGARRHRPRRPGHGHRGGVVPLGPERPAPDDDRRGECRRGVGPDDRPRRVPDGLRGGGRRRQGLRALPAVGRGPRPGAGPRGERPIPRGGPRRDRDAELPPAPRPRSEPRARGGGGEPGGRERGLRRARRRHATGAARVDGGHGARRRRHHGAAGPLGAPARPGPPHAPGSRRPSDRPGRARPSGADRPGRRRRHR</sequence>
<gene>
    <name evidence="2" type="ORF">AVDCRST_MAG79-742</name>
</gene>
<organism evidence="2">
    <name type="scientific">uncultured Thermoleophilia bacterium</name>
    <dbReference type="NCBI Taxonomy" id="1497501"/>
    <lineage>
        <taxon>Bacteria</taxon>
        <taxon>Bacillati</taxon>
        <taxon>Actinomycetota</taxon>
        <taxon>Thermoleophilia</taxon>
        <taxon>environmental samples</taxon>
    </lineage>
</organism>
<feature type="compositionally biased region" description="Basic residues" evidence="1">
    <location>
        <begin position="149"/>
        <end position="164"/>
    </location>
</feature>
<feature type="compositionally biased region" description="Basic and acidic residues" evidence="1">
    <location>
        <begin position="229"/>
        <end position="246"/>
    </location>
</feature>
<feature type="region of interest" description="Disordered" evidence="1">
    <location>
        <begin position="1"/>
        <end position="28"/>
    </location>
</feature>
<evidence type="ECO:0000256" key="1">
    <source>
        <dbReference type="SAM" id="MobiDB-lite"/>
    </source>
</evidence>
<reference evidence="2" key="1">
    <citation type="submission" date="2020-02" db="EMBL/GenBank/DDBJ databases">
        <authorList>
            <person name="Meier V. D."/>
        </authorList>
    </citation>
    <scope>NUCLEOTIDE SEQUENCE</scope>
    <source>
        <strain evidence="2">AVDCRST_MAG79</strain>
    </source>
</reference>
<protein>
    <submittedName>
        <fullName evidence="2">Uncharacterized protein</fullName>
    </submittedName>
</protein>
<feature type="compositionally biased region" description="Basic and acidic residues" evidence="1">
    <location>
        <begin position="175"/>
        <end position="200"/>
    </location>
</feature>
<proteinExistence type="predicted"/>
<dbReference type="EMBL" id="CADCWC010000144">
    <property type="protein sequence ID" value="CAA9528970.1"/>
    <property type="molecule type" value="Genomic_DNA"/>
</dbReference>
<name>A0A6J4TPQ2_9ACTN</name>